<evidence type="ECO:0000256" key="1">
    <source>
        <dbReference type="ARBA" id="ARBA00000971"/>
    </source>
</evidence>
<evidence type="ECO:0000259" key="10">
    <source>
        <dbReference type="PROSITE" id="PS50059"/>
    </source>
</evidence>
<dbReference type="PROSITE" id="PS50059">
    <property type="entry name" value="FKBP_PPIASE"/>
    <property type="match status" value="1"/>
</dbReference>
<dbReference type="AlphaFoldDB" id="A0A128A1Q7"/>
<name>A0A128A1Q7_9ARCH</name>
<dbReference type="GO" id="GO:0042026">
    <property type="term" value="P:protein refolding"/>
    <property type="evidence" value="ECO:0007669"/>
    <property type="project" value="UniProtKB-ARBA"/>
</dbReference>
<dbReference type="InterPro" id="IPR046357">
    <property type="entry name" value="PPIase_dom_sf"/>
</dbReference>
<dbReference type="Proteomes" id="UP000196239">
    <property type="component" value="Chromosome 1"/>
</dbReference>
<keyword evidence="6" id="KW-0143">Chaperone</keyword>
<sequence length="144" mass="15398">MTIKTGDKVKLEYTGTLDDGTVFDSSAEHGNPLEFEVGGGQVIKGFDDAVLGMNESEEKQFSIPPADAYGEHDPTLVQKVPREAFPQDAELVPGLLFEAGLPTGEKVPATITEVQGEIVSVDLNHPLAGKRLNFKIKISSISSS</sequence>
<dbReference type="InterPro" id="IPR001179">
    <property type="entry name" value="PPIase_FKBP_dom"/>
</dbReference>
<keyword evidence="5 8" id="KW-0697">Rotamase</keyword>
<comment type="catalytic activity">
    <reaction evidence="1 8 9">
        <text>[protein]-peptidylproline (omega=180) = [protein]-peptidylproline (omega=0)</text>
        <dbReference type="Rhea" id="RHEA:16237"/>
        <dbReference type="Rhea" id="RHEA-COMP:10747"/>
        <dbReference type="Rhea" id="RHEA-COMP:10748"/>
        <dbReference type="ChEBI" id="CHEBI:83833"/>
        <dbReference type="ChEBI" id="CHEBI:83834"/>
        <dbReference type="EC" id="5.2.1.8"/>
    </reaction>
</comment>
<protein>
    <recommendedName>
        <fullName evidence="9">Peptidyl-prolyl cis-trans isomerase</fullName>
        <ecNumber evidence="9">5.2.1.8</ecNumber>
    </recommendedName>
</protein>
<dbReference type="KEGG" id="ndv:NDEV_0529"/>
<keyword evidence="12" id="KW-1185">Reference proteome</keyword>
<dbReference type="GO" id="GO:0005737">
    <property type="term" value="C:cytoplasm"/>
    <property type="evidence" value="ECO:0007669"/>
    <property type="project" value="UniProtKB-SubCell"/>
</dbReference>
<organism evidence="11 12">
    <name type="scientific">Nitrosotalea devaniterrae</name>
    <dbReference type="NCBI Taxonomy" id="1078905"/>
    <lineage>
        <taxon>Archaea</taxon>
        <taxon>Nitrososphaerota</taxon>
        <taxon>Nitrososphaeria</taxon>
        <taxon>Nitrosotaleales</taxon>
        <taxon>Nitrosotaleaceae</taxon>
        <taxon>Nitrosotalea</taxon>
    </lineage>
</organism>
<accession>A0A128A1Q7</accession>
<dbReference type="GO" id="GO:0003755">
    <property type="term" value="F:peptidyl-prolyl cis-trans isomerase activity"/>
    <property type="evidence" value="ECO:0007669"/>
    <property type="project" value="UniProtKB-UniRule"/>
</dbReference>
<comment type="subcellular location">
    <subcellularLocation>
        <location evidence="2">Cytoplasm</location>
    </subcellularLocation>
</comment>
<dbReference type="EC" id="5.2.1.8" evidence="9"/>
<dbReference type="EMBL" id="LN890280">
    <property type="protein sequence ID" value="CUR51294.1"/>
    <property type="molecule type" value="Genomic_DNA"/>
</dbReference>
<feature type="domain" description="PPIase FKBP-type" evidence="10">
    <location>
        <begin position="6"/>
        <end position="92"/>
    </location>
</feature>
<comment type="similarity">
    <text evidence="3 9">Belongs to the FKBP-type PPIase family.</text>
</comment>
<dbReference type="PANTHER" id="PTHR47861:SF3">
    <property type="entry name" value="FKBP-TYPE PEPTIDYL-PROLYL CIS-TRANS ISOMERASE SLYD"/>
    <property type="match status" value="1"/>
</dbReference>
<keyword evidence="7 8" id="KW-0413">Isomerase</keyword>
<evidence type="ECO:0000256" key="8">
    <source>
        <dbReference type="PROSITE-ProRule" id="PRU00277"/>
    </source>
</evidence>
<evidence type="ECO:0000313" key="12">
    <source>
        <dbReference type="Proteomes" id="UP000196239"/>
    </source>
</evidence>
<dbReference type="Pfam" id="PF00254">
    <property type="entry name" value="FKBP_C"/>
    <property type="match status" value="1"/>
</dbReference>
<dbReference type="SUPFAM" id="SSF54534">
    <property type="entry name" value="FKBP-like"/>
    <property type="match status" value="1"/>
</dbReference>
<evidence type="ECO:0000256" key="6">
    <source>
        <dbReference type="ARBA" id="ARBA00023186"/>
    </source>
</evidence>
<reference evidence="12" key="1">
    <citation type="submission" date="2015-10" db="EMBL/GenBank/DDBJ databases">
        <authorList>
            <person name="Lehtovirta-Morley L.E."/>
            <person name="Vieille C."/>
        </authorList>
    </citation>
    <scope>NUCLEOTIDE SEQUENCE [LARGE SCALE GENOMIC DNA]</scope>
</reference>
<evidence type="ECO:0000256" key="5">
    <source>
        <dbReference type="ARBA" id="ARBA00023110"/>
    </source>
</evidence>
<keyword evidence="4" id="KW-0963">Cytoplasm</keyword>
<evidence type="ECO:0000256" key="3">
    <source>
        <dbReference type="ARBA" id="ARBA00006577"/>
    </source>
</evidence>
<evidence type="ECO:0000256" key="9">
    <source>
        <dbReference type="RuleBase" id="RU003915"/>
    </source>
</evidence>
<dbReference type="PANTHER" id="PTHR47861">
    <property type="entry name" value="FKBP-TYPE PEPTIDYL-PROLYL CIS-TRANS ISOMERASE SLYD"/>
    <property type="match status" value="1"/>
</dbReference>
<evidence type="ECO:0000256" key="7">
    <source>
        <dbReference type="ARBA" id="ARBA00023235"/>
    </source>
</evidence>
<gene>
    <name evidence="11" type="ORF">NDEV_0529</name>
</gene>
<dbReference type="Gene3D" id="3.10.50.40">
    <property type="match status" value="1"/>
</dbReference>
<evidence type="ECO:0000256" key="4">
    <source>
        <dbReference type="ARBA" id="ARBA00022490"/>
    </source>
</evidence>
<evidence type="ECO:0000313" key="11">
    <source>
        <dbReference type="EMBL" id="CUR51294.1"/>
    </source>
</evidence>
<evidence type="ECO:0000256" key="2">
    <source>
        <dbReference type="ARBA" id="ARBA00004496"/>
    </source>
</evidence>
<proteinExistence type="inferred from homology"/>